<feature type="compositionally biased region" description="Basic residues" evidence="1">
    <location>
        <begin position="65"/>
        <end position="74"/>
    </location>
</feature>
<gene>
    <name evidence="2" type="ORF">ANOM_006333</name>
</gene>
<dbReference type="GeneID" id="26808137"/>
<dbReference type="GO" id="GO:0046982">
    <property type="term" value="F:protein heterodimerization activity"/>
    <property type="evidence" value="ECO:0007669"/>
    <property type="project" value="InterPro"/>
</dbReference>
<name>A0A0L1J1Q4_ASPN3</name>
<reference evidence="2 3" key="1">
    <citation type="submission" date="2014-06" db="EMBL/GenBank/DDBJ databases">
        <title>The Genome of the Aflatoxigenic Filamentous Fungus Aspergillus nomius.</title>
        <authorList>
            <person name="Moore M.G."/>
            <person name="Shannon B.M."/>
            <person name="Brian M.M."/>
        </authorList>
    </citation>
    <scope>NUCLEOTIDE SEQUENCE [LARGE SCALE GENOMIC DNA]</scope>
    <source>
        <strain evidence="2 3">NRRL 13137</strain>
    </source>
</reference>
<proteinExistence type="predicted"/>
<dbReference type="EMBL" id="JNOM01000161">
    <property type="protein sequence ID" value="KNG85348.1"/>
    <property type="molecule type" value="Genomic_DNA"/>
</dbReference>
<feature type="region of interest" description="Disordered" evidence="1">
    <location>
        <begin position="1"/>
        <end position="29"/>
    </location>
</feature>
<dbReference type="Proteomes" id="UP000037505">
    <property type="component" value="Unassembled WGS sequence"/>
</dbReference>
<evidence type="ECO:0000313" key="2">
    <source>
        <dbReference type="EMBL" id="KNG85348.1"/>
    </source>
</evidence>
<comment type="caution">
    <text evidence="2">The sequence shown here is derived from an EMBL/GenBank/DDBJ whole genome shotgun (WGS) entry which is preliminary data.</text>
</comment>
<dbReference type="InterPro" id="IPR009072">
    <property type="entry name" value="Histone-fold"/>
</dbReference>
<accession>A0A0L1J1Q4</accession>
<dbReference type="AlphaFoldDB" id="A0A0L1J1Q4"/>
<dbReference type="Gene3D" id="1.10.20.10">
    <property type="entry name" value="Histone, subunit A"/>
    <property type="match status" value="1"/>
</dbReference>
<keyword evidence="3" id="KW-1185">Reference proteome</keyword>
<sequence>MDTTRIPRNLIFQQARRRSETGHPVNPPPVIDDLHRHIGDSLTSVVFIRQQTCSPRRNRQDQSRRIRRGPKGHQRPPDRGRFLPNLTCVVTTRDVIYALNRLGNTLYGF</sequence>
<feature type="region of interest" description="Disordered" evidence="1">
    <location>
        <begin position="49"/>
        <end position="80"/>
    </location>
</feature>
<dbReference type="RefSeq" id="XP_015406271.1">
    <property type="nucleotide sequence ID" value="XM_015551589.1"/>
</dbReference>
<protein>
    <submittedName>
        <fullName evidence="2">Uncharacterized protein</fullName>
    </submittedName>
</protein>
<organism evidence="2 3">
    <name type="scientific">Aspergillus nomiae NRRL (strain ATCC 15546 / NRRL 13137 / CBS 260.88 / M93)</name>
    <dbReference type="NCBI Taxonomy" id="1509407"/>
    <lineage>
        <taxon>Eukaryota</taxon>
        <taxon>Fungi</taxon>
        <taxon>Dikarya</taxon>
        <taxon>Ascomycota</taxon>
        <taxon>Pezizomycotina</taxon>
        <taxon>Eurotiomycetes</taxon>
        <taxon>Eurotiomycetidae</taxon>
        <taxon>Eurotiales</taxon>
        <taxon>Aspergillaceae</taxon>
        <taxon>Aspergillus</taxon>
        <taxon>Aspergillus subgen. Circumdati</taxon>
    </lineage>
</organism>
<evidence type="ECO:0000256" key="1">
    <source>
        <dbReference type="SAM" id="MobiDB-lite"/>
    </source>
</evidence>
<evidence type="ECO:0000313" key="3">
    <source>
        <dbReference type="Proteomes" id="UP000037505"/>
    </source>
</evidence>